<evidence type="ECO:0000256" key="3">
    <source>
        <dbReference type="ARBA" id="ARBA00022525"/>
    </source>
</evidence>
<evidence type="ECO:0000256" key="5">
    <source>
        <dbReference type="ARBA" id="ARBA00023088"/>
    </source>
</evidence>
<dbReference type="InterPro" id="IPR019931">
    <property type="entry name" value="LPXTG_anchor"/>
</dbReference>
<keyword evidence="6" id="KW-0812">Transmembrane</keyword>
<feature type="domain" description="Gram-positive cocci surface proteins LPxTG" evidence="7">
    <location>
        <begin position="26"/>
        <end position="55"/>
    </location>
</feature>
<proteinExistence type="predicted"/>
<keyword evidence="6" id="KW-0472">Membrane</keyword>
<gene>
    <name evidence="8" type="ORF">C7437_1216</name>
</gene>
<dbReference type="EMBL" id="QKZI01000021">
    <property type="protein sequence ID" value="PZX01220.1"/>
    <property type="molecule type" value="Genomic_DNA"/>
</dbReference>
<evidence type="ECO:0000313" key="8">
    <source>
        <dbReference type="EMBL" id="PZX01220.1"/>
    </source>
</evidence>
<keyword evidence="3" id="KW-0964">Secreted</keyword>
<dbReference type="Pfam" id="PF00746">
    <property type="entry name" value="Gram_pos_anchor"/>
    <property type="match status" value="1"/>
</dbReference>
<keyword evidence="6" id="KW-1133">Transmembrane helix</keyword>
<keyword evidence="4" id="KW-0732">Signal</keyword>
<evidence type="ECO:0000313" key="9">
    <source>
        <dbReference type="Proteomes" id="UP000248646"/>
    </source>
</evidence>
<reference evidence="8 9" key="1">
    <citation type="submission" date="2018-06" db="EMBL/GenBank/DDBJ databases">
        <title>Genomic Encyclopedia of Type Strains, Phase IV (KMG-IV): sequencing the most valuable type-strain genomes for metagenomic binning, comparative biology and taxonomic classification.</title>
        <authorList>
            <person name="Goeker M."/>
        </authorList>
    </citation>
    <scope>NUCLEOTIDE SEQUENCE [LARGE SCALE GENOMIC DNA]</scope>
    <source>
        <strain evidence="8 9">DSM 5</strain>
    </source>
</reference>
<accession>A0A2W7M9J2</accession>
<sequence>MWKKILMILSVAIGGFMVSVTSDNLGEQGNKIMHLVGILLMIGGIIAVFKTNKKN</sequence>
<dbReference type="Proteomes" id="UP000248646">
    <property type="component" value="Unassembled WGS sequence"/>
</dbReference>
<evidence type="ECO:0000256" key="1">
    <source>
        <dbReference type="ARBA" id="ARBA00004168"/>
    </source>
</evidence>
<keyword evidence="9" id="KW-1185">Reference proteome</keyword>
<comment type="caution">
    <text evidence="8">The sequence shown here is derived from an EMBL/GenBank/DDBJ whole genome shotgun (WGS) entry which is preliminary data.</text>
</comment>
<dbReference type="RefSeq" id="WP_170122405.1">
    <property type="nucleotide sequence ID" value="NZ_QKZI01000021.1"/>
</dbReference>
<evidence type="ECO:0000259" key="7">
    <source>
        <dbReference type="Pfam" id="PF00746"/>
    </source>
</evidence>
<evidence type="ECO:0000256" key="6">
    <source>
        <dbReference type="SAM" id="Phobius"/>
    </source>
</evidence>
<keyword evidence="2" id="KW-0134">Cell wall</keyword>
<evidence type="ECO:0000256" key="4">
    <source>
        <dbReference type="ARBA" id="ARBA00022729"/>
    </source>
</evidence>
<name>A0A2W7M9J2_9BACI</name>
<dbReference type="AlphaFoldDB" id="A0A2W7M9J2"/>
<comment type="subcellular location">
    <subcellularLocation>
        <location evidence="1">Secreted</location>
        <location evidence="1">Cell wall</location>
        <topology evidence="1">Peptidoglycan-anchor</topology>
    </subcellularLocation>
</comment>
<protein>
    <recommendedName>
        <fullName evidence="7">Gram-positive cocci surface proteins LPxTG domain-containing protein</fullName>
    </recommendedName>
</protein>
<organism evidence="8 9">
    <name type="scientific">Psychrobacillus insolitus</name>
    <dbReference type="NCBI Taxonomy" id="1461"/>
    <lineage>
        <taxon>Bacteria</taxon>
        <taxon>Bacillati</taxon>
        <taxon>Bacillota</taxon>
        <taxon>Bacilli</taxon>
        <taxon>Bacillales</taxon>
        <taxon>Bacillaceae</taxon>
        <taxon>Psychrobacillus</taxon>
    </lineage>
</organism>
<feature type="transmembrane region" description="Helical" evidence="6">
    <location>
        <begin position="32"/>
        <end position="49"/>
    </location>
</feature>
<keyword evidence="5" id="KW-0572">Peptidoglycan-anchor</keyword>
<evidence type="ECO:0000256" key="2">
    <source>
        <dbReference type="ARBA" id="ARBA00022512"/>
    </source>
</evidence>